<dbReference type="EMBL" id="CM042014">
    <property type="protein sequence ID" value="KAI3721486.1"/>
    <property type="molecule type" value="Genomic_DNA"/>
</dbReference>
<sequence>MLLFLNFFSSQQTSKLYPAMMPFDLRQRHQLKILLDFPIECQSFGCLCYCFTTHRAVYEEWLFFMN</sequence>
<evidence type="ECO:0000313" key="1">
    <source>
        <dbReference type="EMBL" id="KAI3721486.1"/>
    </source>
</evidence>
<evidence type="ECO:0000313" key="2">
    <source>
        <dbReference type="Proteomes" id="UP001055811"/>
    </source>
</evidence>
<comment type="caution">
    <text evidence="1">The sequence shown here is derived from an EMBL/GenBank/DDBJ whole genome shotgun (WGS) entry which is preliminary data.</text>
</comment>
<dbReference type="Proteomes" id="UP001055811">
    <property type="component" value="Linkage Group LG06"/>
</dbReference>
<protein>
    <submittedName>
        <fullName evidence="1">Uncharacterized protein</fullName>
    </submittedName>
</protein>
<reference evidence="1 2" key="2">
    <citation type="journal article" date="2022" name="Mol. Ecol. Resour.">
        <title>The genomes of chicory, endive, great burdock and yacon provide insights into Asteraceae paleo-polyploidization history and plant inulin production.</title>
        <authorList>
            <person name="Fan W."/>
            <person name="Wang S."/>
            <person name="Wang H."/>
            <person name="Wang A."/>
            <person name="Jiang F."/>
            <person name="Liu H."/>
            <person name="Zhao H."/>
            <person name="Xu D."/>
            <person name="Zhang Y."/>
        </authorList>
    </citation>
    <scope>NUCLEOTIDE SEQUENCE [LARGE SCALE GENOMIC DNA]</scope>
    <source>
        <strain evidence="2">cv. Punajuju</strain>
        <tissue evidence="1">Leaves</tissue>
    </source>
</reference>
<keyword evidence="2" id="KW-1185">Reference proteome</keyword>
<accession>A0ACB9BI41</accession>
<name>A0ACB9BI41_CICIN</name>
<proteinExistence type="predicted"/>
<organism evidence="1 2">
    <name type="scientific">Cichorium intybus</name>
    <name type="common">Chicory</name>
    <dbReference type="NCBI Taxonomy" id="13427"/>
    <lineage>
        <taxon>Eukaryota</taxon>
        <taxon>Viridiplantae</taxon>
        <taxon>Streptophyta</taxon>
        <taxon>Embryophyta</taxon>
        <taxon>Tracheophyta</taxon>
        <taxon>Spermatophyta</taxon>
        <taxon>Magnoliopsida</taxon>
        <taxon>eudicotyledons</taxon>
        <taxon>Gunneridae</taxon>
        <taxon>Pentapetalae</taxon>
        <taxon>asterids</taxon>
        <taxon>campanulids</taxon>
        <taxon>Asterales</taxon>
        <taxon>Asteraceae</taxon>
        <taxon>Cichorioideae</taxon>
        <taxon>Cichorieae</taxon>
        <taxon>Cichoriinae</taxon>
        <taxon>Cichorium</taxon>
    </lineage>
</organism>
<reference evidence="2" key="1">
    <citation type="journal article" date="2022" name="Mol. Ecol. Resour.">
        <title>The genomes of chicory, endive, great burdock and yacon provide insights into Asteraceae palaeo-polyploidization history and plant inulin production.</title>
        <authorList>
            <person name="Fan W."/>
            <person name="Wang S."/>
            <person name="Wang H."/>
            <person name="Wang A."/>
            <person name="Jiang F."/>
            <person name="Liu H."/>
            <person name="Zhao H."/>
            <person name="Xu D."/>
            <person name="Zhang Y."/>
        </authorList>
    </citation>
    <scope>NUCLEOTIDE SEQUENCE [LARGE SCALE GENOMIC DNA]</scope>
    <source>
        <strain evidence="2">cv. Punajuju</strain>
    </source>
</reference>
<gene>
    <name evidence="1" type="ORF">L2E82_32499</name>
</gene>